<comment type="caution">
    <text evidence="9">The sequence shown here is derived from an EMBL/GenBank/DDBJ whole genome shotgun (WGS) entry which is preliminary data.</text>
</comment>
<feature type="region of interest" description="Disordered" evidence="7">
    <location>
        <begin position="292"/>
        <end position="319"/>
    </location>
</feature>
<dbReference type="GO" id="GO:0047453">
    <property type="term" value="F:ATP-dependent NAD(P)H-hydrate dehydratase activity"/>
    <property type="evidence" value="ECO:0007669"/>
    <property type="project" value="UniProtKB-UniRule"/>
</dbReference>
<dbReference type="EMBL" id="JAEHOC010000075">
    <property type="protein sequence ID" value="KAG2423692.1"/>
    <property type="molecule type" value="Genomic_DNA"/>
</dbReference>
<gene>
    <name evidence="9" type="ORF">HXX76_015082</name>
</gene>
<evidence type="ECO:0000256" key="1">
    <source>
        <dbReference type="ARBA" id="ARBA00022741"/>
    </source>
</evidence>
<keyword evidence="6" id="KW-0597">Phosphoprotein</keyword>
<dbReference type="AlphaFoldDB" id="A0A835SF93"/>
<comment type="catalytic activity">
    <reaction evidence="6">
        <text>(6S)-NADPHX + ATP = ADP + phosphate + NADPH + H(+)</text>
        <dbReference type="Rhea" id="RHEA:32231"/>
        <dbReference type="ChEBI" id="CHEBI:15378"/>
        <dbReference type="ChEBI" id="CHEBI:30616"/>
        <dbReference type="ChEBI" id="CHEBI:43474"/>
        <dbReference type="ChEBI" id="CHEBI:57783"/>
        <dbReference type="ChEBI" id="CHEBI:64076"/>
        <dbReference type="ChEBI" id="CHEBI:456216"/>
        <dbReference type="EC" id="4.2.1.93"/>
    </reaction>
</comment>
<dbReference type="GO" id="GO:0110051">
    <property type="term" value="P:metabolite repair"/>
    <property type="evidence" value="ECO:0007669"/>
    <property type="project" value="TreeGrafter"/>
</dbReference>
<dbReference type="CDD" id="cd01171">
    <property type="entry name" value="YXKO-related"/>
    <property type="match status" value="1"/>
</dbReference>
<feature type="binding site" evidence="6">
    <location>
        <position position="272"/>
    </location>
    <ligand>
        <name>(6S)-NADPHX</name>
        <dbReference type="ChEBI" id="CHEBI:64076"/>
    </ligand>
</feature>
<dbReference type="HAMAP" id="MF_01965">
    <property type="entry name" value="NADHX_dehydratase"/>
    <property type="match status" value="1"/>
</dbReference>
<reference evidence="9" key="1">
    <citation type="journal article" date="2020" name="bioRxiv">
        <title>Comparative genomics of Chlamydomonas.</title>
        <authorList>
            <person name="Craig R.J."/>
            <person name="Hasan A.R."/>
            <person name="Ness R.W."/>
            <person name="Keightley P.D."/>
        </authorList>
    </citation>
    <scope>NUCLEOTIDE SEQUENCE</scope>
    <source>
        <strain evidence="9">SAG 7.73</strain>
    </source>
</reference>
<dbReference type="PROSITE" id="PS51383">
    <property type="entry name" value="YJEF_C_3"/>
    <property type="match status" value="1"/>
</dbReference>
<comment type="function">
    <text evidence="6">Catalyzes the dehydration of the S-form of NAD(P)HX at the expense of ATP, which is converted to ADP. Together with NAD(P)HX epimerase, which catalyzes the epimerization of the S- and R-forms, the enzyme allows the repair of both epimers of NAD(P)HX, a damaged form of NAD(P)H that is a result of enzymatic or heat-dependent hydration.</text>
</comment>
<evidence type="ECO:0000259" key="8">
    <source>
        <dbReference type="PROSITE" id="PS51383"/>
    </source>
</evidence>
<dbReference type="SUPFAM" id="SSF53613">
    <property type="entry name" value="Ribokinase-like"/>
    <property type="match status" value="1"/>
</dbReference>
<keyword evidence="1 6" id="KW-0547">Nucleotide-binding</keyword>
<dbReference type="PROSITE" id="PS01050">
    <property type="entry name" value="YJEF_C_2"/>
    <property type="match status" value="1"/>
</dbReference>
<feature type="binding site" evidence="6">
    <location>
        <begin position="192"/>
        <end position="198"/>
    </location>
    <ligand>
        <name>(6S)-NADPHX</name>
        <dbReference type="ChEBI" id="CHEBI:64076"/>
    </ligand>
</feature>
<sequence>MASTAVTPAGSNELAGTDDAAVMSRFRELVPQLGGNYKGAHGKVAVIGGCLEFTGAPFFAAMSALRVGADMAYVICTPSAATAIKSYSPELMVLPYLHEAAAGAYSGEEKVDMVAVSRAVDRILPWLQRATAVVVGPGLGDDPAVCEAGAALLHHARALGLPLVIDGSALTHIIAQRPEYAVGYANCVLTPNVAELGRIGAAVGVNLPGRMSDAWQVHAPSIAQAFGGPVLVAKGPTDMICVPSPSTSGQELRPLLECKDPGALRRCGGQGDVLAGTIAAFLCWAAKQQQASGSKPGTSATGTSSSAGSTTATSSSGGGLDAATTAVCVYAACKVMRGAAAEAYRVHERSLVAGDIIPHLYPTFRRVVGGP</sequence>
<protein>
    <recommendedName>
        <fullName evidence="6">ATP-dependent (S)-NAD(P)H-hydrate dehydratase</fullName>
        <ecNumber evidence="6">4.2.1.93</ecNumber>
    </recommendedName>
    <alternativeName>
        <fullName evidence="6">ATP-dependent NAD(P)HX dehydratase</fullName>
    </alternativeName>
</protein>
<dbReference type="InterPro" id="IPR029056">
    <property type="entry name" value="Ribokinase-like"/>
</dbReference>
<evidence type="ECO:0000256" key="5">
    <source>
        <dbReference type="ARBA" id="ARBA00023239"/>
    </source>
</evidence>
<dbReference type="Proteomes" id="UP000650467">
    <property type="component" value="Unassembled WGS sequence"/>
</dbReference>
<dbReference type="PANTHER" id="PTHR12592">
    <property type="entry name" value="ATP-DEPENDENT (S)-NAD(P)H-HYDRATE DEHYDRATASE FAMILY MEMBER"/>
    <property type="match status" value="1"/>
</dbReference>
<dbReference type="Pfam" id="PF01256">
    <property type="entry name" value="Carb_kinase"/>
    <property type="match status" value="1"/>
</dbReference>
<keyword evidence="2 6" id="KW-0067">ATP-binding</keyword>
<feature type="binding site" evidence="6">
    <location>
        <position position="138"/>
    </location>
    <ligand>
        <name>(6S)-NADPHX</name>
        <dbReference type="ChEBI" id="CHEBI:64076"/>
    </ligand>
</feature>
<name>A0A835SF93_CHLIN</name>
<evidence type="ECO:0000256" key="3">
    <source>
        <dbReference type="ARBA" id="ARBA00022857"/>
    </source>
</evidence>
<evidence type="ECO:0000256" key="6">
    <source>
        <dbReference type="HAMAP-Rule" id="MF_03157"/>
    </source>
</evidence>
<dbReference type="OrthoDB" id="8110916at2759"/>
<evidence type="ECO:0000256" key="4">
    <source>
        <dbReference type="ARBA" id="ARBA00023027"/>
    </source>
</evidence>
<dbReference type="GO" id="GO:0046496">
    <property type="term" value="P:nicotinamide nucleotide metabolic process"/>
    <property type="evidence" value="ECO:0007669"/>
    <property type="project" value="UniProtKB-UniRule"/>
</dbReference>
<feature type="binding site" evidence="6">
    <location>
        <begin position="234"/>
        <end position="238"/>
    </location>
    <ligand>
        <name>ATP</name>
        <dbReference type="ChEBI" id="CHEBI:30616"/>
    </ligand>
</feature>
<dbReference type="Gene3D" id="3.40.1190.20">
    <property type="match status" value="1"/>
</dbReference>
<organism evidence="9 10">
    <name type="scientific">Chlamydomonas incerta</name>
    <dbReference type="NCBI Taxonomy" id="51695"/>
    <lineage>
        <taxon>Eukaryota</taxon>
        <taxon>Viridiplantae</taxon>
        <taxon>Chlorophyta</taxon>
        <taxon>core chlorophytes</taxon>
        <taxon>Chlorophyceae</taxon>
        <taxon>CS clade</taxon>
        <taxon>Chlamydomonadales</taxon>
        <taxon>Chlamydomonadaceae</taxon>
        <taxon>Chlamydomonas</taxon>
    </lineage>
</organism>
<dbReference type="InterPro" id="IPR017953">
    <property type="entry name" value="Carbohydrate_kinase_pred_CS"/>
</dbReference>
<accession>A0A835SF93</accession>
<evidence type="ECO:0000256" key="7">
    <source>
        <dbReference type="SAM" id="MobiDB-lite"/>
    </source>
</evidence>
<evidence type="ECO:0000256" key="2">
    <source>
        <dbReference type="ARBA" id="ARBA00022840"/>
    </source>
</evidence>
<proteinExistence type="inferred from homology"/>
<comment type="catalytic activity">
    <reaction evidence="6">
        <text>(6S)-NADHX + ATP = ADP + phosphate + NADH + H(+)</text>
        <dbReference type="Rhea" id="RHEA:19017"/>
        <dbReference type="ChEBI" id="CHEBI:15378"/>
        <dbReference type="ChEBI" id="CHEBI:30616"/>
        <dbReference type="ChEBI" id="CHEBI:43474"/>
        <dbReference type="ChEBI" id="CHEBI:57945"/>
        <dbReference type="ChEBI" id="CHEBI:64074"/>
        <dbReference type="ChEBI" id="CHEBI:456216"/>
        <dbReference type="EC" id="4.2.1.93"/>
    </reaction>
</comment>
<dbReference type="EC" id="4.2.1.93" evidence="6"/>
<dbReference type="PANTHER" id="PTHR12592:SF0">
    <property type="entry name" value="ATP-DEPENDENT (S)-NAD(P)H-HYDRATE DEHYDRATASE"/>
    <property type="match status" value="1"/>
</dbReference>
<dbReference type="NCBIfam" id="TIGR00196">
    <property type="entry name" value="yjeF_cterm"/>
    <property type="match status" value="1"/>
</dbReference>
<evidence type="ECO:0000313" key="9">
    <source>
        <dbReference type="EMBL" id="KAG2423692.1"/>
    </source>
</evidence>
<feature type="binding site" evidence="6">
    <location>
        <begin position="262"/>
        <end position="271"/>
    </location>
    <ligand>
        <name>ATP</name>
        <dbReference type="ChEBI" id="CHEBI:30616"/>
    </ligand>
</feature>
<keyword evidence="5 6" id="KW-0456">Lyase</keyword>
<dbReference type="InterPro" id="IPR000631">
    <property type="entry name" value="CARKD"/>
</dbReference>
<evidence type="ECO:0000313" key="10">
    <source>
        <dbReference type="Proteomes" id="UP000650467"/>
    </source>
</evidence>
<keyword evidence="3" id="KW-0521">NADP</keyword>
<feature type="domain" description="YjeF C-terminal" evidence="8">
    <location>
        <begin position="22"/>
        <end position="367"/>
    </location>
</feature>
<comment type="cofactor">
    <cofactor evidence="6">
        <name>Mg(2+)</name>
        <dbReference type="ChEBI" id="CHEBI:18420"/>
    </cofactor>
</comment>
<keyword evidence="10" id="KW-1185">Reference proteome</keyword>
<keyword evidence="4 6" id="KW-0520">NAD</keyword>
<comment type="similarity">
    <text evidence="6">Belongs to the NnrD/CARKD family.</text>
</comment>
<dbReference type="GO" id="GO:0005524">
    <property type="term" value="F:ATP binding"/>
    <property type="evidence" value="ECO:0007669"/>
    <property type="project" value="UniProtKB-KW"/>
</dbReference>
<dbReference type="PROSITE" id="PS01049">
    <property type="entry name" value="YJEF_C_1"/>
    <property type="match status" value="1"/>
</dbReference>